<feature type="compositionally biased region" description="Low complexity" evidence="1">
    <location>
        <begin position="102"/>
        <end position="121"/>
    </location>
</feature>
<accession>A0A852ZXU0</accession>
<keyword evidence="4" id="KW-1185">Reference proteome</keyword>
<feature type="domain" description="HTH cro/C1-type" evidence="2">
    <location>
        <begin position="55"/>
        <end position="90"/>
    </location>
</feature>
<dbReference type="PROSITE" id="PS50943">
    <property type="entry name" value="HTH_CROC1"/>
    <property type="match status" value="1"/>
</dbReference>
<dbReference type="AlphaFoldDB" id="A0A852ZXU0"/>
<dbReference type="GO" id="GO:0003677">
    <property type="term" value="F:DNA binding"/>
    <property type="evidence" value="ECO:0007669"/>
    <property type="project" value="InterPro"/>
</dbReference>
<dbReference type="InterPro" id="IPR001387">
    <property type="entry name" value="Cro/C1-type_HTH"/>
</dbReference>
<feature type="region of interest" description="Disordered" evidence="1">
    <location>
        <begin position="302"/>
        <end position="331"/>
    </location>
</feature>
<feature type="region of interest" description="Disordered" evidence="1">
    <location>
        <begin position="100"/>
        <end position="121"/>
    </location>
</feature>
<dbReference type="RefSeq" id="WP_179815370.1">
    <property type="nucleotide sequence ID" value="NZ_JACBZD010000001.1"/>
</dbReference>
<comment type="caution">
    <text evidence="3">The sequence shown here is derived from an EMBL/GenBank/DDBJ whole genome shotgun (WGS) entry which is preliminary data.</text>
</comment>
<name>A0A852ZXU0_9ACTN</name>
<dbReference type="CDD" id="cd00093">
    <property type="entry name" value="HTH_XRE"/>
    <property type="match status" value="1"/>
</dbReference>
<dbReference type="Proteomes" id="UP000567795">
    <property type="component" value="Unassembled WGS sequence"/>
</dbReference>
<organism evidence="3 4">
    <name type="scientific">Allostreptomyces psammosilenae</name>
    <dbReference type="NCBI Taxonomy" id="1892865"/>
    <lineage>
        <taxon>Bacteria</taxon>
        <taxon>Bacillati</taxon>
        <taxon>Actinomycetota</taxon>
        <taxon>Actinomycetes</taxon>
        <taxon>Kitasatosporales</taxon>
        <taxon>Streptomycetaceae</taxon>
        <taxon>Allostreptomyces</taxon>
    </lineage>
</organism>
<evidence type="ECO:0000313" key="3">
    <source>
        <dbReference type="EMBL" id="NYI06855.1"/>
    </source>
</evidence>
<proteinExistence type="predicted"/>
<dbReference type="Gene3D" id="1.10.260.40">
    <property type="entry name" value="lambda repressor-like DNA-binding domains"/>
    <property type="match status" value="2"/>
</dbReference>
<evidence type="ECO:0000259" key="2">
    <source>
        <dbReference type="PROSITE" id="PS50943"/>
    </source>
</evidence>
<evidence type="ECO:0000256" key="1">
    <source>
        <dbReference type="SAM" id="MobiDB-lite"/>
    </source>
</evidence>
<reference evidence="3 4" key="1">
    <citation type="submission" date="2020-07" db="EMBL/GenBank/DDBJ databases">
        <title>Sequencing the genomes of 1000 actinobacteria strains.</title>
        <authorList>
            <person name="Klenk H.-P."/>
        </authorList>
    </citation>
    <scope>NUCLEOTIDE SEQUENCE [LARGE SCALE GENOMIC DNA]</scope>
    <source>
        <strain evidence="3 4">DSM 42178</strain>
    </source>
</reference>
<gene>
    <name evidence="3" type="ORF">FHU37_003798</name>
</gene>
<protein>
    <submittedName>
        <fullName evidence="3">Transcriptional regulator with XRE-family HTH domain</fullName>
    </submittedName>
</protein>
<dbReference type="EMBL" id="JACBZD010000001">
    <property type="protein sequence ID" value="NYI06855.1"/>
    <property type="molecule type" value="Genomic_DNA"/>
</dbReference>
<sequence>MGDGAHDEQVDERAGTDLAAKLDQLFQEAARANGKPPSHAEVARAINARSGGRTISGVYIWQLRTGKKDNPTKRHLEALADYFRVPPGYFFDDAGAPPSPVAAPSAGAHHRPSAASPAPFRVPGAAEWTAGAPTAGPAGQALLDPGTVATRLRFLFDHVHPQSGPYTDEDVAEAVNGNPAKYGGVRLAPATVAALREGRLPDPAPDGDAPDAPTDSALPATLAAVASFFGVGADYLLGDDPDAVARTEEEVRFLATLRDQRVRQVALRAAGLPPEILDTLGTMIGQFRAQLNLPETATAATPATAAATVGGAEPGQPHGAGTGESHGNAIR</sequence>
<evidence type="ECO:0000313" key="4">
    <source>
        <dbReference type="Proteomes" id="UP000567795"/>
    </source>
</evidence>
<dbReference type="InterPro" id="IPR010982">
    <property type="entry name" value="Lambda_DNA-bd_dom_sf"/>
</dbReference>